<sequence>MSNKEERETKEMKNLFGDPKTARMAWRAVGAAILQSPCSSKIDICDKDGAPSLDTQVEQYSYASLKRDIAALSKGADREPTELEMIFRCQALHARHNPASATFIRDTVGAKPIDESKAEVTNVNPFAELSDDELEALAAYRASKSAQPSATPSLEDETHDNID</sequence>
<proteinExistence type="predicted"/>
<accession>A0A8S5S6Q9</accession>
<organism evidence="2">
    <name type="scientific">Podoviridae sp. ctsUe5</name>
    <dbReference type="NCBI Taxonomy" id="2827750"/>
    <lineage>
        <taxon>Viruses</taxon>
        <taxon>Duplodnaviria</taxon>
        <taxon>Heunggongvirae</taxon>
        <taxon>Uroviricota</taxon>
        <taxon>Caudoviricetes</taxon>
    </lineage>
</organism>
<evidence type="ECO:0000256" key="1">
    <source>
        <dbReference type="SAM" id="MobiDB-lite"/>
    </source>
</evidence>
<feature type="compositionally biased region" description="Acidic residues" evidence="1">
    <location>
        <begin position="154"/>
        <end position="163"/>
    </location>
</feature>
<name>A0A8S5S6Q9_9CAUD</name>
<protein>
    <submittedName>
        <fullName evidence="2">Uncharacterized protein</fullName>
    </submittedName>
</protein>
<feature type="region of interest" description="Disordered" evidence="1">
    <location>
        <begin position="141"/>
        <end position="163"/>
    </location>
</feature>
<reference evidence="2" key="1">
    <citation type="journal article" date="2021" name="Proc. Natl. Acad. Sci. U.S.A.">
        <title>A Catalog of Tens of Thousands of Viruses from Human Metagenomes Reveals Hidden Associations with Chronic Diseases.</title>
        <authorList>
            <person name="Tisza M.J."/>
            <person name="Buck C.B."/>
        </authorList>
    </citation>
    <scope>NUCLEOTIDE SEQUENCE</scope>
    <source>
        <strain evidence="2">CtsUe5</strain>
    </source>
</reference>
<evidence type="ECO:0000313" key="2">
    <source>
        <dbReference type="EMBL" id="DAF46386.1"/>
    </source>
</evidence>
<dbReference type="EMBL" id="BK032536">
    <property type="protein sequence ID" value="DAF46386.1"/>
    <property type="molecule type" value="Genomic_DNA"/>
</dbReference>